<comment type="similarity">
    <text evidence="2">Belongs to the glycosyl hydrolase 20 family.</text>
</comment>
<evidence type="ECO:0000256" key="5">
    <source>
        <dbReference type="ARBA" id="ARBA00023295"/>
    </source>
</evidence>
<dbReference type="InterPro" id="IPR017853">
    <property type="entry name" value="GH"/>
</dbReference>
<evidence type="ECO:0000256" key="3">
    <source>
        <dbReference type="ARBA" id="ARBA00012663"/>
    </source>
</evidence>
<dbReference type="PIRSF" id="PIRSF001093">
    <property type="entry name" value="B-hxosamndse_ab_euk"/>
    <property type="match status" value="1"/>
</dbReference>
<evidence type="ECO:0000313" key="12">
    <source>
        <dbReference type="Proteomes" id="UP001177883"/>
    </source>
</evidence>
<dbReference type="PANTHER" id="PTHR22600:SF57">
    <property type="entry name" value="BETA-N-ACETYLHEXOSAMINIDASE"/>
    <property type="match status" value="1"/>
</dbReference>
<evidence type="ECO:0000256" key="1">
    <source>
        <dbReference type="ARBA" id="ARBA00001231"/>
    </source>
</evidence>
<feature type="active site" description="Proton donor" evidence="8">
    <location>
        <position position="452"/>
    </location>
</feature>
<evidence type="ECO:0000256" key="4">
    <source>
        <dbReference type="ARBA" id="ARBA00022801"/>
    </source>
</evidence>
<dbReference type="PANTHER" id="PTHR22600">
    <property type="entry name" value="BETA-HEXOSAMINIDASE"/>
    <property type="match status" value="1"/>
</dbReference>
<dbReference type="EMBL" id="JAUYVK010000016">
    <property type="protein sequence ID" value="MDP2490870.1"/>
    <property type="molecule type" value="Genomic_DNA"/>
</dbReference>
<evidence type="ECO:0000256" key="6">
    <source>
        <dbReference type="ARBA" id="ARBA00030512"/>
    </source>
</evidence>
<gene>
    <name evidence="11" type="ORF">Q8W38_16075</name>
</gene>
<dbReference type="AlphaFoldDB" id="A0ABD5ACK5"/>
<evidence type="ECO:0000256" key="7">
    <source>
        <dbReference type="ARBA" id="ARBA00033000"/>
    </source>
</evidence>
<dbReference type="GO" id="GO:0004563">
    <property type="term" value="F:beta-N-acetylhexosaminidase activity"/>
    <property type="evidence" value="ECO:0007669"/>
    <property type="project" value="UniProtKB-EC"/>
</dbReference>
<dbReference type="Gene3D" id="3.20.20.80">
    <property type="entry name" value="Glycosidases"/>
    <property type="match status" value="1"/>
</dbReference>
<comment type="caution">
    <text evidence="11">The sequence shown here is derived from an EMBL/GenBank/DDBJ whole genome shotgun (WGS) entry which is preliminary data.</text>
</comment>
<dbReference type="EC" id="3.2.1.52" evidence="3"/>
<dbReference type="SUPFAM" id="SSF55545">
    <property type="entry name" value="beta-N-acetylhexosaminidase-like domain"/>
    <property type="match status" value="1"/>
</dbReference>
<evidence type="ECO:0000259" key="9">
    <source>
        <dbReference type="Pfam" id="PF00728"/>
    </source>
</evidence>
<dbReference type="Pfam" id="PF02838">
    <property type="entry name" value="Glyco_hydro_20b"/>
    <property type="match status" value="1"/>
</dbReference>
<reference evidence="11" key="1">
    <citation type="submission" date="2023-07" db="EMBL/GenBank/DDBJ databases">
        <title>Genome content predicts the carbon catabolic preferences of heterotrophic bacteria.</title>
        <authorList>
            <person name="Gralka M."/>
        </authorList>
    </citation>
    <scope>NUCLEOTIDE SEQUENCE</scope>
    <source>
        <strain evidence="11">6E03</strain>
    </source>
</reference>
<dbReference type="Pfam" id="PF00728">
    <property type="entry name" value="Glyco_hydro_20"/>
    <property type="match status" value="1"/>
</dbReference>
<name>A0ABD5ACK5_VIBSP</name>
<dbReference type="PRINTS" id="PR00738">
    <property type="entry name" value="GLHYDRLASE20"/>
</dbReference>
<feature type="domain" description="Glycoside hydrolase family 20 catalytic" evidence="9">
    <location>
        <begin position="277"/>
        <end position="624"/>
    </location>
</feature>
<dbReference type="InterPro" id="IPR015883">
    <property type="entry name" value="Glyco_hydro_20_cat"/>
</dbReference>
<dbReference type="InterPro" id="IPR029018">
    <property type="entry name" value="Hex-like_dom2"/>
</dbReference>
<keyword evidence="4" id="KW-0378">Hydrolase</keyword>
<proteinExistence type="inferred from homology"/>
<evidence type="ECO:0000256" key="2">
    <source>
        <dbReference type="ARBA" id="ARBA00006285"/>
    </source>
</evidence>
<organism evidence="11 12">
    <name type="scientific">Vibrio splendidus</name>
    <dbReference type="NCBI Taxonomy" id="29497"/>
    <lineage>
        <taxon>Bacteria</taxon>
        <taxon>Pseudomonadati</taxon>
        <taxon>Pseudomonadota</taxon>
        <taxon>Gammaproteobacteria</taxon>
        <taxon>Vibrionales</taxon>
        <taxon>Vibrionaceae</taxon>
        <taxon>Vibrio</taxon>
    </lineage>
</organism>
<evidence type="ECO:0000256" key="8">
    <source>
        <dbReference type="PIRSR" id="PIRSR625705-1"/>
    </source>
</evidence>
<dbReference type="Gene3D" id="3.30.379.10">
    <property type="entry name" value="Chitobiase/beta-hexosaminidase domain 2-like"/>
    <property type="match status" value="1"/>
</dbReference>
<evidence type="ECO:0000259" key="10">
    <source>
        <dbReference type="Pfam" id="PF02838"/>
    </source>
</evidence>
<dbReference type="CDD" id="cd06563">
    <property type="entry name" value="GH20_chitobiase-like"/>
    <property type="match status" value="1"/>
</dbReference>
<evidence type="ECO:0000313" key="11">
    <source>
        <dbReference type="EMBL" id="MDP2490870.1"/>
    </source>
</evidence>
<comment type="catalytic activity">
    <reaction evidence="1">
        <text>Hydrolysis of terminal non-reducing N-acetyl-D-hexosamine residues in N-acetyl-beta-D-hexosaminides.</text>
        <dbReference type="EC" id="3.2.1.52"/>
    </reaction>
</comment>
<dbReference type="InterPro" id="IPR025705">
    <property type="entry name" value="Beta_hexosaminidase_sua/sub"/>
</dbReference>
<protein>
    <recommendedName>
        <fullName evidence="3">beta-N-acetylhexosaminidase</fullName>
        <ecNumber evidence="3">3.2.1.52</ecNumber>
    </recommendedName>
    <alternativeName>
        <fullName evidence="6">Beta-N-acetylhexosaminidase</fullName>
    </alternativeName>
    <alternativeName>
        <fullName evidence="7">N-acetyl-beta-glucosaminidase</fullName>
    </alternativeName>
</protein>
<accession>A0ABD5ACK5</accession>
<feature type="domain" description="Beta-hexosaminidase bacterial type N-terminal" evidence="10">
    <location>
        <begin position="138"/>
        <end position="274"/>
    </location>
</feature>
<sequence length="658" mass="75008">MNYRIDLAVLSEQKNNCRFGLTVHNLSDLDVQDWSLHFAFDRFILPESLSQGELTQVGSFCSFKPNSPVLKANNHFYLEFSIQSAPFRFYSDGLNDAFIQSHHDGETSVLPVAISPIVLASPYRERNQIPEVSAAQVALIPQPNQIEFQQGSFALSNFALSNFALNNDCRIEVQSHLADKAVSWFQQELLSTFELSLSNALSTELSKDESGDILFRSNPTLDEAEYKLTITAQQITAESGSQSGFTHAVASLIQLVQQLDAENFSVPCCKITDQPRFKYRGMMLDCARHFHSVEQVKRLINQLAQYKFNVFHWHLTDDEGWRIEIKSLPQLTEIGAWRGPDHALEPQYTHIADNYGGFYTQQQIREVIEYAEQRSITVIPEIDIPGHCRAAIKSLPDMLVEQADTTQYKSIQHYNDNVLNPGLPGTYQFLDAVIEEVAELFPSELIHMGADEVPPGVWTNSPAAQALMKEHQYQDSKDLQGHLFRYAENKLKQLGKRMVGWEEAQHGDKVSKETIIYSWLSEEAAVNCARQGFDVVLQPAQFTYLDMTQDYAPEEPGVDWAAVIPLEQAYTYEALAEISDTDPIRKRIRGIQCALWCEIVTNQKRMDYMVFPRISALAEGCWTHKNNRNWLDYLSRLKGHLPLLDRLNVDYRNPWKAQ</sequence>
<dbReference type="InterPro" id="IPR015882">
    <property type="entry name" value="HEX_bac_N"/>
</dbReference>
<dbReference type="SUPFAM" id="SSF51445">
    <property type="entry name" value="(Trans)glycosidases"/>
    <property type="match status" value="1"/>
</dbReference>
<dbReference type="GO" id="GO:0005975">
    <property type="term" value="P:carbohydrate metabolic process"/>
    <property type="evidence" value="ECO:0007669"/>
    <property type="project" value="UniProtKB-ARBA"/>
</dbReference>
<dbReference type="Proteomes" id="UP001177883">
    <property type="component" value="Unassembled WGS sequence"/>
</dbReference>
<dbReference type="RefSeq" id="WP_102490600.1">
    <property type="nucleotide sequence ID" value="NZ_JAUYVK010000016.1"/>
</dbReference>
<keyword evidence="5" id="KW-0326">Glycosidase</keyword>